<reference evidence="1 2" key="1">
    <citation type="journal article" date="2021" name="Microbiol. Spectr.">
        <title>A Single Bacterium Capable of Oxidation and Reduction of Iron at Circumneutral pH.</title>
        <authorList>
            <person name="Kato S."/>
            <person name="Ohkuma M."/>
        </authorList>
    </citation>
    <scope>NUCLEOTIDE SEQUENCE [LARGE SCALE GENOMIC DNA]</scope>
    <source>
        <strain evidence="1 2">MIZ03</strain>
    </source>
</reference>
<sequence length="1172" mass="129498">MLDLNADQIAKLNDEDLRELVFKLCEAELRRNNQPIASVTAGGNQTATDGGVDVRVDLPKPVALDFIPRSQTVFQVKCEDMSASKIKKEMCPGGQLRASVVQLIAVQGAYIMVSSQGTVADSRLKERREAMRAAMNTVPDAATVHVDFYDRNRLANWVRAYPGVEQWTRARIGEPLTGWQAYGNWTGDKTAGAYQKDELGRVLSKSSGSVDAMSVENGINAIRDQLAKPGQSVRLIGLSGTDKTRMVQALFESGVGASPLDTSIVVYTDQGLSPQPSAREMMQKLGANGLRVIIVVDNCNPATHQALTQIVAEYPTHLSLITVEYDVMDDEPEETQVFELTGSSPAVLDEILAKHAPHIAQNDRLQIVEFSDGNARVALALAQTVQKGQTLGVLNNNDLFKRLFLQNQDPNEALLRAAEVCSLVYSFDGETLDSADAELPILAALANLQPGELFRQVAELKRRKLVQIRSKWRAVLPHALANRLAKQTLMNLPQSQIMAAFQGHQRLLKSFSRRLGYLHDSPEACDIAEIWMADEKWLANLRGLNELGTSMFLYLAPLVPEQALARLEAAFGSDGEVALTASSGLSQTKWRTLARNLAYEPSLFDRAAQICLAYAVSEKQGNHAKSNIWKELFQMRLSGTLAPPSQRVSLLRNLLSSGTPHQQQMAIEGLESMLNSSYFRSSHHFSFGARPRGYGWEPKSAEDEQAWYLCAFELVVEFAKPESTHSDSIRTSVARHLRSLWVNLGMHDEVATLVRTLAEREGWPRGWAAIRVALRRDSTKMALPHLEMLKELEQLLRPVSLEQNVRAYVLLTNWDIADGENDDEVAEAGRLASRERVFSTVEELARDVAVNPLLLQKLLPDLLVNGSGQQYWFGKGLGVASTDLTAVWQQLVAAFAQVAPSNRDTRLLAGFLEGAHQVDSAIANRLLNAAVYDPILAEYFPLLQGQQWNEAAVRRLLESLAYENAPLSNFDWIKSKYQSNDTGMPESLYLSILLKLAETPDGLQIAMQSLGSTFFQNSIEGSVPSTELVLLGRELLERFNFDRGGNDFESKLIEVAEVCMQGAEATITAINFCLRFAGSHLDYRLSLVSLRNLAETLFRLQPVAALDAFIGDSRIPKRLEWISNFSAIEKSVVNSADVDVLQAWVKVSPAIRAPLLAAAIDIHSTDSHGNYA</sequence>
<dbReference type="EMBL" id="AP024238">
    <property type="protein sequence ID" value="BCO28942.1"/>
    <property type="molecule type" value="Genomic_DNA"/>
</dbReference>
<name>A0ABM7MRL1_9BURK</name>
<dbReference type="RefSeq" id="WP_223904846.1">
    <property type="nucleotide sequence ID" value="NZ_AP024238.1"/>
</dbReference>
<organism evidence="1 2">
    <name type="scientific">Rhodoferax lithotrophicus</name>
    <dbReference type="NCBI Taxonomy" id="2798804"/>
    <lineage>
        <taxon>Bacteria</taxon>
        <taxon>Pseudomonadati</taxon>
        <taxon>Pseudomonadota</taxon>
        <taxon>Betaproteobacteria</taxon>
        <taxon>Burkholderiales</taxon>
        <taxon>Comamonadaceae</taxon>
        <taxon>Rhodoferax</taxon>
    </lineage>
</organism>
<evidence type="ECO:0000313" key="1">
    <source>
        <dbReference type="EMBL" id="BCO28942.1"/>
    </source>
</evidence>
<protein>
    <submittedName>
        <fullName evidence="1">Uncharacterized protein</fullName>
    </submittedName>
</protein>
<evidence type="ECO:0000313" key="2">
    <source>
        <dbReference type="Proteomes" id="UP000824366"/>
    </source>
</evidence>
<gene>
    <name evidence="1" type="ORF">MIZ03_3852</name>
</gene>
<keyword evidence="2" id="KW-1185">Reference proteome</keyword>
<proteinExistence type="predicted"/>
<dbReference type="Proteomes" id="UP000824366">
    <property type="component" value="Chromosome"/>
</dbReference>
<accession>A0ABM7MRL1</accession>